<dbReference type="AlphaFoldDB" id="A0A069AI13"/>
<dbReference type="Proteomes" id="UP000879542">
    <property type="component" value="Unassembled WGS sequence"/>
</dbReference>
<evidence type="ECO:0000313" key="3">
    <source>
        <dbReference type="EMBL" id="CDS87837.1"/>
    </source>
</evidence>
<keyword evidence="1" id="KW-0472">Membrane</keyword>
<organism evidence="3">
    <name type="scientific">Clostridioides difficile</name>
    <name type="common">Peptoclostridium difficile</name>
    <dbReference type="NCBI Taxonomy" id="1496"/>
    <lineage>
        <taxon>Bacteria</taxon>
        <taxon>Bacillati</taxon>
        <taxon>Bacillota</taxon>
        <taxon>Clostridia</taxon>
        <taxon>Peptostreptococcales</taxon>
        <taxon>Peptostreptococcaceae</taxon>
        <taxon>Clostridioides</taxon>
    </lineage>
</organism>
<protein>
    <submittedName>
        <fullName evidence="5">Nitrate ABC transporter substrate-binding protein</fullName>
    </submittedName>
</protein>
<proteinExistence type="predicted"/>
<dbReference type="EMBL" id="LK932994">
    <property type="protein sequence ID" value="CDT12792.1"/>
    <property type="molecule type" value="Genomic_DNA"/>
</dbReference>
<keyword evidence="1" id="KW-1133">Transmembrane helix</keyword>
<sequence>MVQAQTLMHTDVLIGLMIFAALIGFIIDRVLKFINKILCRWRFAD</sequence>
<gene>
    <name evidence="4" type="ORF">BN1095_330010</name>
    <name evidence="2" type="ORF">BN1096_520352</name>
    <name evidence="3" type="ORF">BN1097_630267</name>
    <name evidence="5" type="ORF">KRM00_002191</name>
    <name evidence="6" type="ORF">KRQ00_001052</name>
</gene>
<evidence type="ECO:0000313" key="5">
    <source>
        <dbReference type="EMBL" id="HBH1542702.1"/>
    </source>
</evidence>
<dbReference type="EMBL" id="DAEPXK010000021">
    <property type="protein sequence ID" value="HBH1542702.1"/>
    <property type="molecule type" value="Genomic_DNA"/>
</dbReference>
<dbReference type="EMBL" id="LK932505">
    <property type="protein sequence ID" value="CDS85554.1"/>
    <property type="molecule type" value="Genomic_DNA"/>
</dbReference>
<reference evidence="5" key="3">
    <citation type="submission" date="2021-06" db="EMBL/GenBank/DDBJ databases">
        <authorList>
            <consortium name="NCBI Pathogen Detection Project"/>
        </authorList>
    </citation>
    <scope>NUCLEOTIDE SEQUENCE</scope>
    <source>
        <strain evidence="6">Clostridioides</strain>
        <strain evidence="5">HN1000</strain>
    </source>
</reference>
<dbReference type="Proteomes" id="UP000878956">
    <property type="component" value="Unassembled WGS sequence"/>
</dbReference>
<name>A0A069AI13_CLODI</name>
<dbReference type="EMBL" id="DAEQIJ010000003">
    <property type="protein sequence ID" value="HBH2619316.1"/>
    <property type="molecule type" value="Genomic_DNA"/>
</dbReference>
<reference evidence="5" key="2">
    <citation type="journal article" date="2018" name="Genome Biol.">
        <title>SKESA: strategic k-mer extension for scrupulous assemblies.</title>
        <authorList>
            <person name="Souvorov A."/>
            <person name="Agarwala R."/>
            <person name="Lipman D.J."/>
        </authorList>
    </citation>
    <scope>NUCLEOTIDE SEQUENCE</scope>
    <source>
        <strain evidence="6">Clostridioides</strain>
        <strain evidence="5">HN1000</strain>
    </source>
</reference>
<keyword evidence="1" id="KW-0812">Transmembrane</keyword>
<reference evidence="3" key="1">
    <citation type="submission" date="2014-07" db="EMBL/GenBank/DDBJ databases">
        <authorList>
            <person name="Monot Marc"/>
        </authorList>
    </citation>
    <scope>NUCLEOTIDE SEQUENCE</scope>
    <source>
        <strain evidence="4">7032989</strain>
        <strain evidence="3">7032994</strain>
    </source>
</reference>
<evidence type="ECO:0000313" key="2">
    <source>
        <dbReference type="EMBL" id="CDS85554.1"/>
    </source>
</evidence>
<evidence type="ECO:0000313" key="4">
    <source>
        <dbReference type="EMBL" id="CDT12792.1"/>
    </source>
</evidence>
<feature type="transmembrane region" description="Helical" evidence="1">
    <location>
        <begin position="12"/>
        <end position="31"/>
    </location>
</feature>
<accession>A0A069AI13</accession>
<evidence type="ECO:0000256" key="1">
    <source>
        <dbReference type="SAM" id="Phobius"/>
    </source>
</evidence>
<dbReference type="PATRIC" id="fig|1496.1371.peg.81"/>
<evidence type="ECO:0000313" key="6">
    <source>
        <dbReference type="EMBL" id="HBH2619316.1"/>
    </source>
</evidence>
<dbReference type="EMBL" id="LK932402">
    <property type="protein sequence ID" value="CDS87837.1"/>
    <property type="molecule type" value="Genomic_DNA"/>
</dbReference>